<protein>
    <submittedName>
        <fullName evidence="1">Uncharacterized protein</fullName>
    </submittedName>
</protein>
<proteinExistence type="predicted"/>
<dbReference type="EMBL" id="JARQWQ010000014">
    <property type="protein sequence ID" value="KAK2567502.1"/>
    <property type="molecule type" value="Genomic_DNA"/>
</dbReference>
<dbReference type="AlphaFoldDB" id="A0AAD9QTY0"/>
<comment type="caution">
    <text evidence="1">The sequence shown here is derived from an EMBL/GenBank/DDBJ whole genome shotgun (WGS) entry which is preliminary data.</text>
</comment>
<reference evidence="1" key="1">
    <citation type="journal article" date="2023" name="G3 (Bethesda)">
        <title>Whole genome assembly and annotation of the endangered Caribbean coral Acropora cervicornis.</title>
        <authorList>
            <person name="Selwyn J.D."/>
            <person name="Vollmer S.V."/>
        </authorList>
    </citation>
    <scope>NUCLEOTIDE SEQUENCE</scope>
    <source>
        <strain evidence="1">K2</strain>
    </source>
</reference>
<keyword evidence="2" id="KW-1185">Reference proteome</keyword>
<organism evidence="1 2">
    <name type="scientific">Acropora cervicornis</name>
    <name type="common">Staghorn coral</name>
    <dbReference type="NCBI Taxonomy" id="6130"/>
    <lineage>
        <taxon>Eukaryota</taxon>
        <taxon>Metazoa</taxon>
        <taxon>Cnidaria</taxon>
        <taxon>Anthozoa</taxon>
        <taxon>Hexacorallia</taxon>
        <taxon>Scleractinia</taxon>
        <taxon>Astrocoeniina</taxon>
        <taxon>Acroporidae</taxon>
        <taxon>Acropora</taxon>
    </lineage>
</organism>
<evidence type="ECO:0000313" key="1">
    <source>
        <dbReference type="EMBL" id="KAK2567502.1"/>
    </source>
</evidence>
<name>A0AAD9QTY0_ACRCE</name>
<reference evidence="1" key="2">
    <citation type="journal article" date="2023" name="Science">
        <title>Genomic signatures of disease resistance in endangered staghorn corals.</title>
        <authorList>
            <person name="Vollmer S.V."/>
            <person name="Selwyn J.D."/>
            <person name="Despard B.A."/>
            <person name="Roesel C.L."/>
        </authorList>
    </citation>
    <scope>NUCLEOTIDE SEQUENCE</scope>
    <source>
        <strain evidence="1">K2</strain>
    </source>
</reference>
<accession>A0AAD9QTY0</accession>
<sequence length="139" mass="15964">MFSSEEGKLGSAPPVNVFCPCNKNENFFVRNSEYRKLEMKKCRNSTVNFEETKSGQLSLKPRLRPLFYVSPSARKLDYKINIRIFSKANLVLFCSFVFENPIDLWFVSPQSSDSRPYGPRSSVDESKIFTAFLACARPK</sequence>
<gene>
    <name evidence="1" type="ORF">P5673_008327</name>
</gene>
<evidence type="ECO:0000313" key="2">
    <source>
        <dbReference type="Proteomes" id="UP001249851"/>
    </source>
</evidence>
<dbReference type="Proteomes" id="UP001249851">
    <property type="component" value="Unassembled WGS sequence"/>
</dbReference>